<comment type="cofactor">
    <cofactor evidence="1">
        <name>Mg(2+)</name>
        <dbReference type="ChEBI" id="CHEBI:18420"/>
    </cofactor>
</comment>
<keyword evidence="4" id="KW-0802">TPR repeat</keyword>
<dbReference type="SUPFAM" id="SSF48452">
    <property type="entry name" value="TPR-like"/>
    <property type="match status" value="1"/>
</dbReference>
<dbReference type="PROSITE" id="PS50005">
    <property type="entry name" value="TPR"/>
    <property type="match status" value="1"/>
</dbReference>
<reference evidence="8 9" key="1">
    <citation type="submission" date="2018-12" db="EMBL/GenBank/DDBJ databases">
        <title>Vibrio sp. isolated from China Sea.</title>
        <authorList>
            <person name="Li Y."/>
        </authorList>
    </citation>
    <scope>NUCLEOTIDE SEQUENCE [LARGE SCALE GENOMIC DNA]</scope>
    <source>
        <strain evidence="8 9">BEI207</strain>
    </source>
</reference>
<feature type="signal peptide" evidence="6">
    <location>
        <begin position="1"/>
        <end position="22"/>
    </location>
</feature>
<dbReference type="Gene3D" id="1.25.40.10">
    <property type="entry name" value="Tetratricopeptide repeat domain"/>
    <property type="match status" value="1"/>
</dbReference>
<dbReference type="InterPro" id="IPR050469">
    <property type="entry name" value="Diguanylate_Cyclase"/>
</dbReference>
<gene>
    <name evidence="8" type="ORF">EJ063_05130</name>
</gene>
<evidence type="ECO:0000259" key="7">
    <source>
        <dbReference type="PROSITE" id="PS50887"/>
    </source>
</evidence>
<dbReference type="NCBIfam" id="TIGR00254">
    <property type="entry name" value="GGDEF"/>
    <property type="match status" value="1"/>
</dbReference>
<dbReference type="InterPro" id="IPR000160">
    <property type="entry name" value="GGDEF_dom"/>
</dbReference>
<proteinExistence type="predicted"/>
<evidence type="ECO:0000256" key="5">
    <source>
        <dbReference type="SAM" id="Phobius"/>
    </source>
</evidence>
<comment type="catalytic activity">
    <reaction evidence="3">
        <text>2 GTP = 3',3'-c-di-GMP + 2 diphosphate</text>
        <dbReference type="Rhea" id="RHEA:24898"/>
        <dbReference type="ChEBI" id="CHEBI:33019"/>
        <dbReference type="ChEBI" id="CHEBI:37565"/>
        <dbReference type="ChEBI" id="CHEBI:58805"/>
        <dbReference type="EC" id="2.7.7.65"/>
    </reaction>
</comment>
<dbReference type="SMART" id="SM00028">
    <property type="entry name" value="TPR"/>
    <property type="match status" value="2"/>
</dbReference>
<protein>
    <recommendedName>
        <fullName evidence="2">diguanylate cyclase</fullName>
        <ecNumber evidence="2">2.7.7.65</ecNumber>
    </recommendedName>
</protein>
<sequence length="603" mass="69085">MNNKLSCLVLICSTVFTSYLFAHTTLEKSRDILRSEPATALKMIRSVHYSSLSTAEQLEYTHLYVSSNNLLGNYADSKKWIETYPLPKINDETLIESLFDYSIRAAWAYEATQDYTQAMHWYRTAENYGVYLGDNDKRGYVYLQYSAVKSLQGNQYEALKLANEAYFLLSDSLDAEMVSDLYSQLGILYYLNGDYNNAIQFQEKVLAQALKDQSSQEIAVAHYNVANAYFKWSKVDFSQDKIQTASQNYQQGLKLAQKIQAKYLQRNNLLGLISLYSFSGSLSDASTRVQELLSLNLEYSGYSELSYHLVLADYYQAIGDTQQQRQHLLGATLYYAAPNKSFPAYALDKQKDIAELYASIGEYELAYEWLNKYSEHAIGRYKSQTQQKVKDLQSEIENQRLAIENRDLTEQVQIRFWLIATIIFVLLLSLGLLYQQRKKKQLFYQLSNIDFLTGLSNRRHIFEWGESKFTQHKLSSIIFDIDHFKVLNDTHGHDLGDEVLKQVSDIVSNATRKQDVVGRIGGEEFLILLPEVNKEQLAKIAENIRSKIATHSFKTKNERTLKVTASFGIAEHQSGALSDQVNLADTALYRAKRSGRNRCVFAT</sequence>
<dbReference type="InterPro" id="IPR043128">
    <property type="entry name" value="Rev_trsase/Diguanyl_cyclase"/>
</dbReference>
<accession>A0A432D2J9</accession>
<dbReference type="SMART" id="SM00267">
    <property type="entry name" value="GGDEF"/>
    <property type="match status" value="1"/>
</dbReference>
<dbReference type="CDD" id="cd01949">
    <property type="entry name" value="GGDEF"/>
    <property type="match status" value="1"/>
</dbReference>
<keyword evidence="5" id="KW-0812">Transmembrane</keyword>
<feature type="chain" id="PRO_5019063717" description="diguanylate cyclase" evidence="6">
    <location>
        <begin position="23"/>
        <end position="603"/>
    </location>
</feature>
<dbReference type="GO" id="GO:0052621">
    <property type="term" value="F:diguanylate cyclase activity"/>
    <property type="evidence" value="ECO:0007669"/>
    <property type="project" value="UniProtKB-EC"/>
</dbReference>
<keyword evidence="5" id="KW-1133">Transmembrane helix</keyword>
<feature type="repeat" description="TPR" evidence="4">
    <location>
        <begin position="179"/>
        <end position="212"/>
    </location>
</feature>
<feature type="transmembrane region" description="Helical" evidence="5">
    <location>
        <begin position="414"/>
        <end position="434"/>
    </location>
</feature>
<feature type="domain" description="GGDEF" evidence="7">
    <location>
        <begin position="472"/>
        <end position="603"/>
    </location>
</feature>
<evidence type="ECO:0000256" key="3">
    <source>
        <dbReference type="ARBA" id="ARBA00034247"/>
    </source>
</evidence>
<organism evidence="8 9">
    <name type="scientific">Vibrio aquaticus</name>
    <dbReference type="NCBI Taxonomy" id="2496559"/>
    <lineage>
        <taxon>Bacteria</taxon>
        <taxon>Pseudomonadati</taxon>
        <taxon>Pseudomonadota</taxon>
        <taxon>Gammaproteobacteria</taxon>
        <taxon>Vibrionales</taxon>
        <taxon>Vibrionaceae</taxon>
        <taxon>Vibrio</taxon>
    </lineage>
</organism>
<keyword evidence="5" id="KW-0472">Membrane</keyword>
<keyword evidence="6" id="KW-0732">Signal</keyword>
<name>A0A432D2J9_9VIBR</name>
<dbReference type="Pfam" id="PF00990">
    <property type="entry name" value="GGDEF"/>
    <property type="match status" value="1"/>
</dbReference>
<dbReference type="EMBL" id="RXZH01000001">
    <property type="protein sequence ID" value="RTZ18171.1"/>
    <property type="molecule type" value="Genomic_DNA"/>
</dbReference>
<evidence type="ECO:0000256" key="4">
    <source>
        <dbReference type="PROSITE-ProRule" id="PRU00339"/>
    </source>
</evidence>
<dbReference type="InterPro" id="IPR011990">
    <property type="entry name" value="TPR-like_helical_dom_sf"/>
</dbReference>
<evidence type="ECO:0000256" key="6">
    <source>
        <dbReference type="SAM" id="SignalP"/>
    </source>
</evidence>
<evidence type="ECO:0000313" key="8">
    <source>
        <dbReference type="EMBL" id="RTZ18171.1"/>
    </source>
</evidence>
<dbReference type="SUPFAM" id="SSF55073">
    <property type="entry name" value="Nucleotide cyclase"/>
    <property type="match status" value="1"/>
</dbReference>
<dbReference type="EC" id="2.7.7.65" evidence="2"/>
<dbReference type="Gene3D" id="3.30.70.270">
    <property type="match status" value="1"/>
</dbReference>
<dbReference type="PROSITE" id="PS50887">
    <property type="entry name" value="GGDEF"/>
    <property type="match status" value="1"/>
</dbReference>
<comment type="caution">
    <text evidence="8">The sequence shown here is derived from an EMBL/GenBank/DDBJ whole genome shotgun (WGS) entry which is preliminary data.</text>
</comment>
<evidence type="ECO:0000256" key="1">
    <source>
        <dbReference type="ARBA" id="ARBA00001946"/>
    </source>
</evidence>
<dbReference type="OrthoDB" id="6191081at2"/>
<dbReference type="GO" id="GO:0043709">
    <property type="term" value="P:cell adhesion involved in single-species biofilm formation"/>
    <property type="evidence" value="ECO:0007669"/>
    <property type="project" value="TreeGrafter"/>
</dbReference>
<evidence type="ECO:0000313" key="9">
    <source>
        <dbReference type="Proteomes" id="UP000268973"/>
    </source>
</evidence>
<dbReference type="PANTHER" id="PTHR45138:SF9">
    <property type="entry name" value="DIGUANYLATE CYCLASE DGCM-RELATED"/>
    <property type="match status" value="1"/>
</dbReference>
<dbReference type="AlphaFoldDB" id="A0A432D2J9"/>
<dbReference type="InterPro" id="IPR019734">
    <property type="entry name" value="TPR_rpt"/>
</dbReference>
<evidence type="ECO:0000256" key="2">
    <source>
        <dbReference type="ARBA" id="ARBA00012528"/>
    </source>
</evidence>
<dbReference type="GO" id="GO:1902201">
    <property type="term" value="P:negative regulation of bacterial-type flagellum-dependent cell motility"/>
    <property type="evidence" value="ECO:0007669"/>
    <property type="project" value="TreeGrafter"/>
</dbReference>
<dbReference type="FunFam" id="3.30.70.270:FF:000001">
    <property type="entry name" value="Diguanylate cyclase domain protein"/>
    <property type="match status" value="1"/>
</dbReference>
<dbReference type="GO" id="GO:0005886">
    <property type="term" value="C:plasma membrane"/>
    <property type="evidence" value="ECO:0007669"/>
    <property type="project" value="TreeGrafter"/>
</dbReference>
<dbReference type="PANTHER" id="PTHR45138">
    <property type="entry name" value="REGULATORY COMPONENTS OF SENSORY TRANSDUCTION SYSTEM"/>
    <property type="match status" value="1"/>
</dbReference>
<dbReference type="InterPro" id="IPR029787">
    <property type="entry name" value="Nucleotide_cyclase"/>
</dbReference>
<dbReference type="Proteomes" id="UP000268973">
    <property type="component" value="Unassembled WGS sequence"/>
</dbReference>
<keyword evidence="9" id="KW-1185">Reference proteome</keyword>